<evidence type="ECO:0000313" key="2">
    <source>
        <dbReference type="Proteomes" id="UP001482620"/>
    </source>
</evidence>
<proteinExistence type="predicted"/>
<gene>
    <name evidence="1" type="ORF">ILYODFUR_033479</name>
</gene>
<dbReference type="Proteomes" id="UP001482620">
    <property type="component" value="Unassembled WGS sequence"/>
</dbReference>
<comment type="caution">
    <text evidence="1">The sequence shown here is derived from an EMBL/GenBank/DDBJ whole genome shotgun (WGS) entry which is preliminary data.</text>
</comment>
<organism evidence="1 2">
    <name type="scientific">Ilyodon furcidens</name>
    <name type="common">goldbreast splitfin</name>
    <dbReference type="NCBI Taxonomy" id="33524"/>
    <lineage>
        <taxon>Eukaryota</taxon>
        <taxon>Metazoa</taxon>
        <taxon>Chordata</taxon>
        <taxon>Craniata</taxon>
        <taxon>Vertebrata</taxon>
        <taxon>Euteleostomi</taxon>
        <taxon>Actinopterygii</taxon>
        <taxon>Neopterygii</taxon>
        <taxon>Teleostei</taxon>
        <taxon>Neoteleostei</taxon>
        <taxon>Acanthomorphata</taxon>
        <taxon>Ovalentaria</taxon>
        <taxon>Atherinomorphae</taxon>
        <taxon>Cyprinodontiformes</taxon>
        <taxon>Goodeidae</taxon>
        <taxon>Ilyodon</taxon>
    </lineage>
</organism>
<sequence length="163" mass="18520">MFTLHPPSCATLHALTCLSAPSHSLHVLLDRAGNKMSHSKKKGILLKPLIFRRLVAFLYSQCQVLTWVDIFRSQIPFLPHELLDLFQHRLKTLGYLHLKASAAQIFGCFLNRVASFGSIFLLNQQPGWEKHLELDLVVSQNSPDVCVLSPFFNDELWVIVVQT</sequence>
<protein>
    <submittedName>
        <fullName evidence="1">Uncharacterized protein</fullName>
    </submittedName>
</protein>
<accession>A0ABV0UXB8</accession>
<name>A0ABV0UXB8_9TELE</name>
<dbReference type="EMBL" id="JAHRIQ010086807">
    <property type="protein sequence ID" value="MEQ2249829.1"/>
    <property type="molecule type" value="Genomic_DNA"/>
</dbReference>
<evidence type="ECO:0000313" key="1">
    <source>
        <dbReference type="EMBL" id="MEQ2249829.1"/>
    </source>
</evidence>
<reference evidence="1 2" key="1">
    <citation type="submission" date="2021-06" db="EMBL/GenBank/DDBJ databases">
        <authorList>
            <person name="Palmer J.M."/>
        </authorList>
    </citation>
    <scope>NUCLEOTIDE SEQUENCE [LARGE SCALE GENOMIC DNA]</scope>
    <source>
        <strain evidence="2">if_2019</strain>
        <tissue evidence="1">Muscle</tissue>
    </source>
</reference>
<keyword evidence="2" id="KW-1185">Reference proteome</keyword>